<keyword evidence="4" id="KW-0256">Endoplasmic reticulum</keyword>
<evidence type="ECO:0000313" key="11">
    <source>
        <dbReference type="Proteomes" id="UP000034805"/>
    </source>
</evidence>
<reference evidence="10 11" key="1">
    <citation type="submission" date="2015-08" db="EMBL/GenBank/DDBJ databases">
        <title>The genome of the Asian arowana (Scleropages formosus).</title>
        <authorList>
            <person name="Tan M.H."/>
            <person name="Gan H.M."/>
            <person name="Croft L.J."/>
            <person name="Austin C.M."/>
        </authorList>
    </citation>
    <scope>NUCLEOTIDE SEQUENCE [LARGE SCALE GENOMIC DNA]</scope>
    <source>
        <strain evidence="10">Aro1</strain>
    </source>
</reference>
<accession>A0A0P7UG33</accession>
<evidence type="ECO:0000313" key="10">
    <source>
        <dbReference type="EMBL" id="KPP67045.1"/>
    </source>
</evidence>
<gene>
    <name evidence="10" type="ORF">Z043_114406</name>
</gene>
<feature type="compositionally biased region" description="Basic and acidic residues" evidence="8">
    <location>
        <begin position="384"/>
        <end position="405"/>
    </location>
</feature>
<dbReference type="AlphaFoldDB" id="A0A0P7UG33"/>
<evidence type="ECO:0000256" key="3">
    <source>
        <dbReference type="ARBA" id="ARBA00022692"/>
    </source>
</evidence>
<evidence type="ECO:0000256" key="7">
    <source>
        <dbReference type="ARBA" id="ARBA00023136"/>
    </source>
</evidence>
<keyword evidence="7 9" id="KW-0472">Membrane</keyword>
<feature type="region of interest" description="Disordered" evidence="8">
    <location>
        <begin position="340"/>
        <end position="405"/>
    </location>
</feature>
<evidence type="ECO:0000256" key="2">
    <source>
        <dbReference type="ARBA" id="ARBA00022064"/>
    </source>
</evidence>
<dbReference type="CDD" id="cd23995">
    <property type="entry name" value="Seipin_BSCL2_like"/>
    <property type="match status" value="1"/>
</dbReference>
<evidence type="ECO:0000256" key="9">
    <source>
        <dbReference type="SAM" id="Phobius"/>
    </source>
</evidence>
<dbReference type="STRING" id="113540.ENSSFOP00015058393"/>
<dbReference type="PANTHER" id="PTHR21212:SF0">
    <property type="entry name" value="SEIPIN"/>
    <property type="match status" value="1"/>
</dbReference>
<evidence type="ECO:0000256" key="1">
    <source>
        <dbReference type="ARBA" id="ARBA00004477"/>
    </source>
</evidence>
<keyword evidence="3 9" id="KW-0812">Transmembrane</keyword>
<dbReference type="Proteomes" id="UP000034805">
    <property type="component" value="Unassembled WGS sequence"/>
</dbReference>
<comment type="caution">
    <text evidence="10">The sequence shown here is derived from an EMBL/GenBank/DDBJ whole genome shotgun (WGS) entry which is preliminary data.</text>
</comment>
<evidence type="ECO:0000256" key="5">
    <source>
        <dbReference type="ARBA" id="ARBA00022989"/>
    </source>
</evidence>
<dbReference type="GO" id="GO:0006629">
    <property type="term" value="P:lipid metabolic process"/>
    <property type="evidence" value="ECO:0007669"/>
    <property type="project" value="UniProtKB-KW"/>
</dbReference>
<organism evidence="10 11">
    <name type="scientific">Scleropages formosus</name>
    <name type="common">Asian bonytongue</name>
    <name type="synonym">Osteoglossum formosum</name>
    <dbReference type="NCBI Taxonomy" id="113540"/>
    <lineage>
        <taxon>Eukaryota</taxon>
        <taxon>Metazoa</taxon>
        <taxon>Chordata</taxon>
        <taxon>Craniata</taxon>
        <taxon>Vertebrata</taxon>
        <taxon>Euteleostomi</taxon>
        <taxon>Actinopterygii</taxon>
        <taxon>Neopterygii</taxon>
        <taxon>Teleostei</taxon>
        <taxon>Osteoglossocephala</taxon>
        <taxon>Osteoglossomorpha</taxon>
        <taxon>Osteoglossiformes</taxon>
        <taxon>Osteoglossidae</taxon>
        <taxon>Scleropages</taxon>
    </lineage>
</organism>
<dbReference type="InterPro" id="IPR009617">
    <property type="entry name" value="Seipin"/>
</dbReference>
<feature type="transmembrane region" description="Helical" evidence="9">
    <location>
        <begin position="253"/>
        <end position="276"/>
    </location>
</feature>
<feature type="transmembrane region" description="Helical" evidence="9">
    <location>
        <begin position="53"/>
        <end position="77"/>
    </location>
</feature>
<evidence type="ECO:0000256" key="6">
    <source>
        <dbReference type="ARBA" id="ARBA00023098"/>
    </source>
</evidence>
<comment type="subcellular location">
    <subcellularLocation>
        <location evidence="1">Endoplasmic reticulum membrane</location>
        <topology evidence="1">Multi-pass membrane protein</topology>
    </subcellularLocation>
</comment>
<dbReference type="GO" id="GO:0140042">
    <property type="term" value="P:lipid droplet formation"/>
    <property type="evidence" value="ECO:0007669"/>
    <property type="project" value="UniProtKB-ARBA"/>
</dbReference>
<sequence>MLCPGCPQLKTERSRVRKEGTGTASNMVPKLLWLQDRTAVIVLYLRRTLMRAAILLCAVVLELWVAVFLYASFYYSYVPTASFAAPVHYYYRTDCNSSVSALCSFPMANVSFLRNDVHKVMTYGQPYRISLELEMPESPTNQQLGMFMVKMSCYSKEGHTVSSVARSAMLHYRSKLLQTLSTLAFSPLLLLGLLEEKQLVKVELFSDYRDNPYQPTTGALIEIQTRKIQIYDAQLRIHGHFTGIRYFLCNFPLLSAVVGVVTNFIFLSTIVLMSYLKIVWGGIWPPEQVRVRVMMGDATRLQQRREEARKRIGSAGTLAMSYPTEEAPLLLGAVETGGAEVSMEEPHCSQQGVEAEDGMWTGVSSQESQDTDPHLRLRHGRSRRVPEHSQGPEKLAQEHQENQFT</sequence>
<dbReference type="Pfam" id="PF06775">
    <property type="entry name" value="Seipin"/>
    <property type="match status" value="1"/>
</dbReference>
<proteinExistence type="predicted"/>
<dbReference type="GO" id="GO:0005789">
    <property type="term" value="C:endoplasmic reticulum membrane"/>
    <property type="evidence" value="ECO:0007669"/>
    <property type="project" value="UniProtKB-SubCell"/>
</dbReference>
<dbReference type="PANTHER" id="PTHR21212">
    <property type="entry name" value="BERNARDINELLI-SEIP CONGENITAL LIPODYSTROPHY 2 HOMOLOG BSCL2 PROTEIN"/>
    <property type="match status" value="1"/>
</dbReference>
<name>A0A0P7UG33_SCLFO</name>
<protein>
    <recommendedName>
        <fullName evidence="2">Seipin</fullName>
    </recommendedName>
</protein>
<evidence type="ECO:0000256" key="8">
    <source>
        <dbReference type="SAM" id="MobiDB-lite"/>
    </source>
</evidence>
<evidence type="ECO:0000256" key="4">
    <source>
        <dbReference type="ARBA" id="ARBA00022824"/>
    </source>
</evidence>
<dbReference type="EMBL" id="JARO02005283">
    <property type="protein sequence ID" value="KPP67045.1"/>
    <property type="molecule type" value="Genomic_DNA"/>
</dbReference>
<keyword evidence="5 9" id="KW-1133">Transmembrane helix</keyword>
<keyword evidence="6" id="KW-0443">Lipid metabolism</keyword>